<accession>A0A0F9MHI4</accession>
<protein>
    <submittedName>
        <fullName evidence="1">Uncharacterized protein</fullName>
    </submittedName>
</protein>
<proteinExistence type="predicted"/>
<sequence length="129" mass="15319">MLKDLKWNEIRAIVFARDNYKCRLISLLSKSELEELTHNAQYLINIVDPAHILRRSVFPQLKYESNNIILLNRYSHSQLDQFKNPITGKYMNKEFTLLYWKKIIGDIQLNQLKIILKELQIKNSGLDND</sequence>
<dbReference type="EMBL" id="LAZR01004637">
    <property type="protein sequence ID" value="KKN06850.1"/>
    <property type="molecule type" value="Genomic_DNA"/>
</dbReference>
<comment type="caution">
    <text evidence="1">The sequence shown here is derived from an EMBL/GenBank/DDBJ whole genome shotgun (WGS) entry which is preliminary data.</text>
</comment>
<evidence type="ECO:0000313" key="1">
    <source>
        <dbReference type="EMBL" id="KKN06850.1"/>
    </source>
</evidence>
<reference evidence="1" key="1">
    <citation type="journal article" date="2015" name="Nature">
        <title>Complex archaea that bridge the gap between prokaryotes and eukaryotes.</title>
        <authorList>
            <person name="Spang A."/>
            <person name="Saw J.H."/>
            <person name="Jorgensen S.L."/>
            <person name="Zaremba-Niedzwiedzka K."/>
            <person name="Martijn J."/>
            <person name="Lind A.E."/>
            <person name="van Eijk R."/>
            <person name="Schleper C."/>
            <person name="Guy L."/>
            <person name="Ettema T.J."/>
        </authorList>
    </citation>
    <scope>NUCLEOTIDE SEQUENCE</scope>
</reference>
<gene>
    <name evidence="1" type="ORF">LCGC14_1073090</name>
</gene>
<dbReference type="AlphaFoldDB" id="A0A0F9MHI4"/>
<organism evidence="1">
    <name type="scientific">marine sediment metagenome</name>
    <dbReference type="NCBI Taxonomy" id="412755"/>
    <lineage>
        <taxon>unclassified sequences</taxon>
        <taxon>metagenomes</taxon>
        <taxon>ecological metagenomes</taxon>
    </lineage>
</organism>
<name>A0A0F9MHI4_9ZZZZ</name>